<evidence type="ECO:0000313" key="2">
    <source>
        <dbReference type="EMBL" id="MCA9758483.1"/>
    </source>
</evidence>
<dbReference type="InterPro" id="IPR015424">
    <property type="entry name" value="PyrdxlP-dep_Trfase"/>
</dbReference>
<dbReference type="NCBIfam" id="TIGR01976">
    <property type="entry name" value="am_tr_V_VC1184"/>
    <property type="match status" value="1"/>
</dbReference>
<evidence type="ECO:0000313" key="3">
    <source>
        <dbReference type="Proteomes" id="UP000739538"/>
    </source>
</evidence>
<reference evidence="2" key="1">
    <citation type="submission" date="2020-04" db="EMBL/GenBank/DDBJ databases">
        <authorList>
            <person name="Zhang T."/>
        </authorList>
    </citation>
    <scope>NUCLEOTIDE SEQUENCE</scope>
    <source>
        <strain evidence="2">HKST-UBA02</strain>
    </source>
</reference>
<dbReference type="InterPro" id="IPR015422">
    <property type="entry name" value="PyrdxlP-dep_Trfase_small"/>
</dbReference>
<reference evidence="2" key="2">
    <citation type="journal article" date="2021" name="Microbiome">
        <title>Successional dynamics and alternative stable states in a saline activated sludge microbial community over 9 years.</title>
        <authorList>
            <person name="Wang Y."/>
            <person name="Ye J."/>
            <person name="Ju F."/>
            <person name="Liu L."/>
            <person name="Boyd J.A."/>
            <person name="Deng Y."/>
            <person name="Parks D.H."/>
            <person name="Jiang X."/>
            <person name="Yin X."/>
            <person name="Woodcroft B.J."/>
            <person name="Tyson G.W."/>
            <person name="Hugenholtz P."/>
            <person name="Polz M.F."/>
            <person name="Zhang T."/>
        </authorList>
    </citation>
    <scope>NUCLEOTIDE SEQUENCE</scope>
    <source>
        <strain evidence="2">HKST-UBA02</strain>
    </source>
</reference>
<gene>
    <name evidence="2" type="ORF">KDA27_21985</name>
</gene>
<dbReference type="PANTHER" id="PTHR43586">
    <property type="entry name" value="CYSTEINE DESULFURASE"/>
    <property type="match status" value="1"/>
</dbReference>
<dbReference type="Gene3D" id="3.90.1150.10">
    <property type="entry name" value="Aspartate Aminotransferase, domain 1"/>
    <property type="match status" value="1"/>
</dbReference>
<name>A0A956SHI3_UNCEI</name>
<feature type="domain" description="Aminotransferase class V" evidence="1">
    <location>
        <begin position="24"/>
        <end position="278"/>
    </location>
</feature>
<sequence>MPHAPLDLARVRRQFPGLESDWTLLDNAGGSQVARAVSDRLTDYLLHTNVQLGASYEPSEIAGTRVRAGVEAMADWMGTDDPAEVVLGPSTSMLLRNLAASFGQTLAPGDEVIVTDCDHEANIGPWADLERFGVVVRTWRLDESTWSLRVQDLEPLLSPKTKLVAFTHASNLVGTIHPVREIVDRIHAAGAKVCVDGVAFAPHRQLAVRDWDVDAYVVSLYKVYAPHCAALYVKRDLLESLPRLNHYFLSKEIPYKLQPGSVNYEMAYALTGLWDYVDAVRGGDAEGADGTARSTSTRREQLADFFGAVAEHEESLAEVLLERLRGLGTVRLVGLSSSDREHRVPTLSFFIPGRHSAEIVRALDDERIGIRYGDFYARRLTDRLGITESGGVVRVSAVHYNTAEEMGRAADEIVRALA</sequence>
<dbReference type="InterPro" id="IPR015421">
    <property type="entry name" value="PyrdxlP-dep_Trfase_major"/>
</dbReference>
<dbReference type="InterPro" id="IPR000192">
    <property type="entry name" value="Aminotrans_V_dom"/>
</dbReference>
<dbReference type="Pfam" id="PF00266">
    <property type="entry name" value="Aminotran_5"/>
    <property type="match status" value="2"/>
</dbReference>
<accession>A0A956SHI3</accession>
<proteinExistence type="predicted"/>
<dbReference type="InterPro" id="IPR011340">
    <property type="entry name" value="Cys_dSase-rel"/>
</dbReference>
<dbReference type="AlphaFoldDB" id="A0A956SHI3"/>
<protein>
    <submittedName>
        <fullName evidence="2">Cysteine desulfurase-like protein</fullName>
    </submittedName>
</protein>
<dbReference type="Proteomes" id="UP000739538">
    <property type="component" value="Unassembled WGS sequence"/>
</dbReference>
<dbReference type="Gene3D" id="3.40.640.10">
    <property type="entry name" value="Type I PLP-dependent aspartate aminotransferase-like (Major domain)"/>
    <property type="match status" value="1"/>
</dbReference>
<dbReference type="EMBL" id="JAGQHS010000178">
    <property type="protein sequence ID" value="MCA9758483.1"/>
    <property type="molecule type" value="Genomic_DNA"/>
</dbReference>
<feature type="domain" description="Aminotransferase class V" evidence="1">
    <location>
        <begin position="308"/>
        <end position="406"/>
    </location>
</feature>
<comment type="caution">
    <text evidence="2">The sequence shown here is derived from an EMBL/GenBank/DDBJ whole genome shotgun (WGS) entry which is preliminary data.</text>
</comment>
<evidence type="ECO:0000259" key="1">
    <source>
        <dbReference type="Pfam" id="PF00266"/>
    </source>
</evidence>
<organism evidence="2 3">
    <name type="scientific">Eiseniibacteriota bacterium</name>
    <dbReference type="NCBI Taxonomy" id="2212470"/>
    <lineage>
        <taxon>Bacteria</taxon>
        <taxon>Candidatus Eiseniibacteriota</taxon>
    </lineage>
</organism>
<dbReference type="SUPFAM" id="SSF53383">
    <property type="entry name" value="PLP-dependent transferases"/>
    <property type="match status" value="1"/>
</dbReference>
<dbReference type="PANTHER" id="PTHR43586:SF21">
    <property type="entry name" value="PYRIDOXAL PHOSPHATE (PLP)-DEPENDENT ASPARTATE AMINOTRANSFERASE SUPERFAMILY"/>
    <property type="match status" value="1"/>
</dbReference>